<feature type="compositionally biased region" description="Pro residues" evidence="1">
    <location>
        <begin position="1069"/>
        <end position="1085"/>
    </location>
</feature>
<accession>A0A9N8ED49</accession>
<feature type="region of interest" description="Disordered" evidence="1">
    <location>
        <begin position="1355"/>
        <end position="1425"/>
    </location>
</feature>
<keyword evidence="4" id="KW-1185">Reference proteome</keyword>
<dbReference type="PRINTS" id="PR01217">
    <property type="entry name" value="PRICHEXTENSN"/>
</dbReference>
<evidence type="ECO:0000256" key="1">
    <source>
        <dbReference type="SAM" id="MobiDB-lite"/>
    </source>
</evidence>
<sequence>MWRLNEEATRNLVKPLRKKKVSLFFITLAVLALVLILDLALAPHPRLHVQSLKVDVSEPVPLAIVELDLKQGSFFSRLEPRGVHCSLEPHPQDDETENITAVIDIDVRLEKKDNLYRLVASPDEEDVDPFADILWKLMTRQDKSSILESAVCSFKVKVHLAHLIPIPITRKVELSEELVDKLLNSQAEREKMRVRVISTETGVNATGESTASPVRFDALELGLSIPTPAFADSATIVLPELTATVQPNNVSGWKVHMEETEYMFSTQGDGIALAITCNSPDCPWFQPLIDLYFHRASTILLSIRTSKASFLEATLGSQHQFSVDFEKKPLPTIPSRFLQLANISLPPYIPPIPPFPCAPIPASFNATSITYNLSCTENPSSPNITRTPRPTNLPTPTPTNLPTPTPSYVPTYMPWDIPTPMPSHMEFPTYTPTPPPTPPPTPLPTPPPTPLPTPLPTSLPTPPPTPLPTPPPSNSPTPMTPSPTSRPTPSSTPVPDSDDLAECMALTSDNDSSAFQYDLCFLLEPSKGMSLVSKVEVYDYIGGAHASSTWESISWERVQVETKARIALNSDNDTINLQGTFLFDIRDDTNLQLDADFVNDGSWWPFVVSLNWNGYYAGNVLRMSMSNGQVQLVGEQDLLTNAVGSAILDIDQQTFESTVADTQVQFDAGGWIMGEQSVSGSSSLVVKGDTIWNAVVDGKLQVNAYDDWMASMELMDQKLQVALDGQLQQQDLAASSMCKFNGKVIWNTILQGMVRAANRELAITAEAIDEAQMLQLSTDIVASDYSDLSLAVNNLNLLHREAMLVQANGAMSINADWTQFSMAMQDVAKLDFDCAVKANFVESPLLVDIMDARFVQAGITYVDIAWGTLRYDSNNNQGNLRVTSNPTATILVGVDMSFAHAYENRKDTYIGNVQQLLLRWEGQNYAEITGQYALNLGWGSDADGTFALSSSPAARLQVNVDLGFDMDDALNLLASECRQLMVQWEEQLFADAKGQFMLEVNNVQGNTVGALNVSSDTAAYLQVGTGLNFTWDGREESLTLLVDHAQLGWKGTAWIGEVDPLPVRYTNPPIAPDTVPPETPTPNPPTAVDTVPPETPTPSGTSPPETLPPAPTGIIRQTVRAKFTVSNLQNMEAPSLVNSSGLGASWPAFVEEVVTATATANQRSLREALKVRRRLLVELEPDSAYIYDIVLKDECGEGTHPELICHDAFGQYNLLISAPDTATEAEQLYGKATVDAIDAGDLQEVMDSQGAPLIAGTIAAPQQDDSATEDSAKNTTSPVTSTDPPDAIVDTAVLITSPPEPLTLAPQGLESTSPPASDGGPSTAMILLIAALSPIVLLLIAAALYKLYFFKSGRRPEGKPETPSQHDPTSVLSYHQNSVAPTTPSQPFAQPHQFTPPAPVAASLTQAPEPPVSRPGSVDDGRDNNVWMSDTMAYWKGPAVHSQQSPQSHPHTPPRSTSATLSQPSQQPHHPRTAGTSLTLAPEPPTSSLSHHPDNRGWMSESMVYLKGPAVGPEPDEVYIDPLAPPHVSTITEEEFENEELIPMVEAVMVREPSSPSRERLSLRDPSGRYPRGQRYG</sequence>
<organism evidence="3 4">
    <name type="scientific">Seminavis robusta</name>
    <dbReference type="NCBI Taxonomy" id="568900"/>
    <lineage>
        <taxon>Eukaryota</taxon>
        <taxon>Sar</taxon>
        <taxon>Stramenopiles</taxon>
        <taxon>Ochrophyta</taxon>
        <taxon>Bacillariophyta</taxon>
        <taxon>Bacillariophyceae</taxon>
        <taxon>Bacillariophycidae</taxon>
        <taxon>Naviculales</taxon>
        <taxon>Naviculaceae</taxon>
        <taxon>Seminavis</taxon>
    </lineage>
</organism>
<feature type="compositionally biased region" description="Pro residues" evidence="1">
    <location>
        <begin position="391"/>
        <end position="407"/>
    </location>
</feature>
<feature type="compositionally biased region" description="Low complexity" evidence="1">
    <location>
        <begin position="1275"/>
        <end position="1286"/>
    </location>
</feature>
<keyword evidence="2" id="KW-0472">Membrane</keyword>
<keyword evidence="2" id="KW-1133">Transmembrane helix</keyword>
<feature type="compositionally biased region" description="Pro residues" evidence="1">
    <location>
        <begin position="431"/>
        <end position="492"/>
    </location>
</feature>
<feature type="compositionally biased region" description="Low complexity" evidence="1">
    <location>
        <begin position="1438"/>
        <end position="1460"/>
    </location>
</feature>
<evidence type="ECO:0000313" key="3">
    <source>
        <dbReference type="EMBL" id="CAB9516989.1"/>
    </source>
</evidence>
<feature type="region of interest" description="Disordered" evidence="1">
    <location>
        <begin position="1299"/>
        <end position="1319"/>
    </location>
</feature>
<feature type="compositionally biased region" description="Basic and acidic residues" evidence="1">
    <location>
        <begin position="1557"/>
        <end position="1567"/>
    </location>
</feature>
<feature type="region of interest" description="Disordered" evidence="1">
    <location>
        <begin position="377"/>
        <end position="407"/>
    </location>
</feature>
<feature type="region of interest" description="Disordered" evidence="1">
    <location>
        <begin position="1068"/>
        <end position="1110"/>
    </location>
</feature>
<feature type="region of interest" description="Disordered" evidence="1">
    <location>
        <begin position="1438"/>
        <end position="1495"/>
    </location>
</feature>
<feature type="region of interest" description="Disordered" evidence="1">
    <location>
        <begin position="424"/>
        <end position="499"/>
    </location>
</feature>
<feature type="compositionally biased region" description="Polar residues" evidence="1">
    <location>
        <begin position="1461"/>
        <end position="1479"/>
    </location>
</feature>
<feature type="compositionally biased region" description="Polar residues" evidence="1">
    <location>
        <begin position="1362"/>
        <end position="1388"/>
    </location>
</feature>
<keyword evidence="2" id="KW-0812">Transmembrane</keyword>
<feature type="region of interest" description="Disordered" evidence="1">
    <location>
        <begin position="1260"/>
        <end position="1286"/>
    </location>
</feature>
<gene>
    <name evidence="3" type="ORF">SEMRO_820_G207240.1</name>
</gene>
<feature type="transmembrane region" description="Helical" evidence="2">
    <location>
        <begin position="21"/>
        <end position="42"/>
    </location>
</feature>
<dbReference type="Proteomes" id="UP001153069">
    <property type="component" value="Unassembled WGS sequence"/>
</dbReference>
<feature type="transmembrane region" description="Helical" evidence="2">
    <location>
        <begin position="1324"/>
        <end position="1345"/>
    </location>
</feature>
<dbReference type="EMBL" id="CAICTM010000819">
    <property type="protein sequence ID" value="CAB9516989.1"/>
    <property type="molecule type" value="Genomic_DNA"/>
</dbReference>
<protein>
    <submittedName>
        <fullName evidence="3">Rhs element vgr protein</fullName>
    </submittedName>
</protein>
<feature type="region of interest" description="Disordered" evidence="1">
    <location>
        <begin position="1550"/>
        <end position="1577"/>
    </location>
</feature>
<evidence type="ECO:0000313" key="4">
    <source>
        <dbReference type="Proteomes" id="UP001153069"/>
    </source>
</evidence>
<name>A0A9N8ED49_9STRA</name>
<evidence type="ECO:0000256" key="2">
    <source>
        <dbReference type="SAM" id="Phobius"/>
    </source>
</evidence>
<comment type="caution">
    <text evidence="3">The sequence shown here is derived from an EMBL/GenBank/DDBJ whole genome shotgun (WGS) entry which is preliminary data.</text>
</comment>
<proteinExistence type="predicted"/>
<reference evidence="3" key="1">
    <citation type="submission" date="2020-06" db="EMBL/GenBank/DDBJ databases">
        <authorList>
            <consortium name="Plant Systems Biology data submission"/>
        </authorList>
    </citation>
    <scope>NUCLEOTIDE SEQUENCE</scope>
    <source>
        <strain evidence="3">D6</strain>
    </source>
</reference>